<feature type="compositionally biased region" description="Basic and acidic residues" evidence="2">
    <location>
        <begin position="1"/>
        <end position="20"/>
    </location>
</feature>
<dbReference type="PROSITE" id="PS50894">
    <property type="entry name" value="HPT"/>
    <property type="match status" value="1"/>
</dbReference>
<evidence type="ECO:0000259" key="3">
    <source>
        <dbReference type="PROSITE" id="PS50894"/>
    </source>
</evidence>
<evidence type="ECO:0000313" key="4">
    <source>
        <dbReference type="EMBL" id="RUS28841.1"/>
    </source>
</evidence>
<dbReference type="GO" id="GO:0009927">
    <property type="term" value="F:histidine phosphotransfer kinase activity"/>
    <property type="evidence" value="ECO:0007669"/>
    <property type="project" value="InterPro"/>
</dbReference>
<evidence type="ECO:0000256" key="2">
    <source>
        <dbReference type="SAM" id="MobiDB-lite"/>
    </source>
</evidence>
<dbReference type="InterPro" id="IPR036641">
    <property type="entry name" value="HPT_dom_sf"/>
</dbReference>
<proteinExistence type="predicted"/>
<dbReference type="GO" id="GO:0043424">
    <property type="term" value="F:protein histidine kinase binding"/>
    <property type="evidence" value="ECO:0007669"/>
    <property type="project" value="InterPro"/>
</dbReference>
<dbReference type="GO" id="GO:0005737">
    <property type="term" value="C:cytoplasm"/>
    <property type="evidence" value="ECO:0007669"/>
    <property type="project" value="TreeGrafter"/>
</dbReference>
<dbReference type="GO" id="GO:0000160">
    <property type="term" value="P:phosphorelay signal transduction system"/>
    <property type="evidence" value="ECO:0007669"/>
    <property type="project" value="InterPro"/>
</dbReference>
<protein>
    <submittedName>
        <fullName evidence="4">Signal transduction histidine kinase</fullName>
    </submittedName>
</protein>
<feature type="modified residue" description="Phosphohistidine" evidence="1">
    <location>
        <position position="75"/>
    </location>
</feature>
<dbReference type="InterPro" id="IPR008207">
    <property type="entry name" value="Sig_transdc_His_kin_Hpt_dom"/>
</dbReference>
<dbReference type="GO" id="GO:0005634">
    <property type="term" value="C:nucleus"/>
    <property type="evidence" value="ECO:0007669"/>
    <property type="project" value="TreeGrafter"/>
</dbReference>
<evidence type="ECO:0000313" key="5">
    <source>
        <dbReference type="Proteomes" id="UP000274822"/>
    </source>
</evidence>
<dbReference type="EMBL" id="RBNJ01006047">
    <property type="protein sequence ID" value="RUS28841.1"/>
    <property type="molecule type" value="Genomic_DNA"/>
</dbReference>
<accession>A0A433QGY7</accession>
<comment type="caution">
    <text evidence="4">The sequence shown here is derived from an EMBL/GenBank/DDBJ whole genome shotgun (WGS) entry which is preliminary data.</text>
</comment>
<keyword evidence="4" id="KW-0418">Kinase</keyword>
<dbReference type="AlphaFoldDB" id="A0A433QGY7"/>
<dbReference type="Proteomes" id="UP000274822">
    <property type="component" value="Unassembled WGS sequence"/>
</dbReference>
<name>A0A433QGY7_9FUNG</name>
<gene>
    <name evidence="4" type="ORF">BC938DRAFT_481383</name>
</gene>
<dbReference type="SUPFAM" id="SSF47226">
    <property type="entry name" value="Histidine-containing phosphotransfer domain, HPT domain"/>
    <property type="match status" value="1"/>
</dbReference>
<sequence length="115" mass="12741">MLLPPHTHENNAKDSEKEQEGCGLGLVDHAVFDQLTDMDNEDDHEFSKSIAETTFEQMDVALDAKDLSELSRLGHFLKGSSAFMGLRKVTATCEKIQYVGNRRDGEGNANVEDKA</sequence>
<feature type="region of interest" description="Disordered" evidence="2">
    <location>
        <begin position="1"/>
        <end position="21"/>
    </location>
</feature>
<dbReference type="Pfam" id="PF01627">
    <property type="entry name" value="Hpt"/>
    <property type="match status" value="1"/>
</dbReference>
<feature type="domain" description="HPt" evidence="3">
    <location>
        <begin position="36"/>
        <end position="115"/>
    </location>
</feature>
<dbReference type="PANTHER" id="PTHR28242:SF52">
    <property type="entry name" value="PHOSPHORELAY INTERMEDIATE PROTEIN YPD1"/>
    <property type="match status" value="1"/>
</dbReference>
<organism evidence="4 5">
    <name type="scientific">Jimgerdemannia flammicorona</name>
    <dbReference type="NCBI Taxonomy" id="994334"/>
    <lineage>
        <taxon>Eukaryota</taxon>
        <taxon>Fungi</taxon>
        <taxon>Fungi incertae sedis</taxon>
        <taxon>Mucoromycota</taxon>
        <taxon>Mucoromycotina</taxon>
        <taxon>Endogonomycetes</taxon>
        <taxon>Endogonales</taxon>
        <taxon>Endogonaceae</taxon>
        <taxon>Jimgerdemannia</taxon>
    </lineage>
</organism>
<keyword evidence="1" id="KW-0597">Phosphoprotein</keyword>
<dbReference type="PANTHER" id="PTHR28242">
    <property type="entry name" value="PHOSPHORELAY INTERMEDIATE PROTEIN YPD1"/>
    <property type="match status" value="1"/>
</dbReference>
<reference evidence="4 5" key="1">
    <citation type="journal article" date="2018" name="New Phytol.">
        <title>Phylogenomics of Endogonaceae and evolution of mycorrhizas within Mucoromycota.</title>
        <authorList>
            <person name="Chang Y."/>
            <person name="Desiro A."/>
            <person name="Na H."/>
            <person name="Sandor L."/>
            <person name="Lipzen A."/>
            <person name="Clum A."/>
            <person name="Barry K."/>
            <person name="Grigoriev I.V."/>
            <person name="Martin F.M."/>
            <person name="Stajich J.E."/>
            <person name="Smith M.E."/>
            <person name="Bonito G."/>
            <person name="Spatafora J.W."/>
        </authorList>
    </citation>
    <scope>NUCLEOTIDE SEQUENCE [LARGE SCALE GENOMIC DNA]</scope>
    <source>
        <strain evidence="4 5">AD002</strain>
    </source>
</reference>
<keyword evidence="4" id="KW-0808">Transferase</keyword>
<dbReference type="Gene3D" id="1.20.120.160">
    <property type="entry name" value="HPT domain"/>
    <property type="match status" value="1"/>
</dbReference>
<evidence type="ECO:0000256" key="1">
    <source>
        <dbReference type="PROSITE-ProRule" id="PRU00110"/>
    </source>
</evidence>
<keyword evidence="5" id="KW-1185">Reference proteome</keyword>
<dbReference type="CDD" id="cd00088">
    <property type="entry name" value="HPT"/>
    <property type="match status" value="1"/>
</dbReference>
<dbReference type="InterPro" id="IPR045871">
    <property type="entry name" value="AHP1-5/YPD1"/>
</dbReference>